<reference evidence="1" key="2">
    <citation type="submission" date="2021-04" db="EMBL/GenBank/DDBJ databases">
        <authorList>
            <person name="Gilroy R."/>
        </authorList>
    </citation>
    <scope>NUCLEOTIDE SEQUENCE</scope>
    <source>
        <strain evidence="1">CHK195-6426</strain>
    </source>
</reference>
<dbReference type="AlphaFoldDB" id="A0A9D1UCX3"/>
<gene>
    <name evidence="1" type="ORF">H9742_14350</name>
</gene>
<reference evidence="1" key="1">
    <citation type="journal article" date="2021" name="PeerJ">
        <title>Extensive microbial diversity within the chicken gut microbiome revealed by metagenomics and culture.</title>
        <authorList>
            <person name="Gilroy R."/>
            <person name="Ravi A."/>
            <person name="Getino M."/>
            <person name="Pursley I."/>
            <person name="Horton D.L."/>
            <person name="Alikhan N.F."/>
            <person name="Baker D."/>
            <person name="Gharbi K."/>
            <person name="Hall N."/>
            <person name="Watson M."/>
            <person name="Adriaenssens E.M."/>
            <person name="Foster-Nyarko E."/>
            <person name="Jarju S."/>
            <person name="Secka A."/>
            <person name="Antonio M."/>
            <person name="Oren A."/>
            <person name="Chaudhuri R.R."/>
            <person name="La Ragione R."/>
            <person name="Hildebrand F."/>
            <person name="Pallen M.J."/>
        </authorList>
    </citation>
    <scope>NUCLEOTIDE SEQUENCE</scope>
    <source>
        <strain evidence="1">CHK195-6426</strain>
    </source>
</reference>
<accession>A0A9D1UCX3</accession>
<dbReference type="EMBL" id="DXGH01000073">
    <property type="protein sequence ID" value="HIW82678.1"/>
    <property type="molecule type" value="Genomic_DNA"/>
</dbReference>
<protein>
    <submittedName>
        <fullName evidence="1">Uncharacterized protein</fullName>
    </submittedName>
</protein>
<evidence type="ECO:0000313" key="2">
    <source>
        <dbReference type="Proteomes" id="UP000824265"/>
    </source>
</evidence>
<dbReference type="Proteomes" id="UP000824265">
    <property type="component" value="Unassembled WGS sequence"/>
</dbReference>
<name>A0A9D1UCX3_9FIRM</name>
<sequence length="89" mass="10288">MRVISQDGMIDVPYEQMILNISYKNKNQIMAEGAHCNGENTIFSIAQYATEAKAKKAMEMLHNYYYEHEAEKKLSRGSELYISIFSIPF</sequence>
<comment type="caution">
    <text evidence="1">The sequence shown here is derived from an EMBL/GenBank/DDBJ whole genome shotgun (WGS) entry which is preliminary data.</text>
</comment>
<evidence type="ECO:0000313" key="1">
    <source>
        <dbReference type="EMBL" id="HIW82678.1"/>
    </source>
</evidence>
<proteinExistence type="predicted"/>
<organism evidence="1 2">
    <name type="scientific">Candidatus Acetatifactor stercoripullorum</name>
    <dbReference type="NCBI Taxonomy" id="2838414"/>
    <lineage>
        <taxon>Bacteria</taxon>
        <taxon>Bacillati</taxon>
        <taxon>Bacillota</taxon>
        <taxon>Clostridia</taxon>
        <taxon>Lachnospirales</taxon>
        <taxon>Lachnospiraceae</taxon>
        <taxon>Acetatifactor</taxon>
    </lineage>
</organism>